<evidence type="ECO:0000313" key="1">
    <source>
        <dbReference type="EMBL" id="UYP20311.1"/>
    </source>
</evidence>
<proteinExistence type="predicted"/>
<gene>
    <name evidence="1" type="ORF">OED52_07185</name>
</gene>
<organism evidence="1 2">
    <name type="scientific">Rhodococcus sacchari</name>
    <dbReference type="NCBI Taxonomy" id="2962047"/>
    <lineage>
        <taxon>Bacteria</taxon>
        <taxon>Bacillati</taxon>
        <taxon>Actinomycetota</taxon>
        <taxon>Actinomycetes</taxon>
        <taxon>Mycobacteriales</taxon>
        <taxon>Nocardiaceae</taxon>
        <taxon>Rhodococcus</taxon>
    </lineage>
</organism>
<name>A0ACD4DK07_9NOCA</name>
<keyword evidence="2" id="KW-1185">Reference proteome</keyword>
<reference evidence="1" key="1">
    <citation type="submission" date="2022-10" db="EMBL/GenBank/DDBJ databases">
        <title>Rhodococcus ferula Z13 complete genome.</title>
        <authorList>
            <person name="Long X."/>
            <person name="Zang M."/>
        </authorList>
    </citation>
    <scope>NUCLEOTIDE SEQUENCE</scope>
    <source>
        <strain evidence="1">Z13</strain>
    </source>
</reference>
<dbReference type="EMBL" id="CP107551">
    <property type="protein sequence ID" value="UYP20311.1"/>
    <property type="molecule type" value="Genomic_DNA"/>
</dbReference>
<accession>A0ACD4DK07</accession>
<sequence length="283" mass="30037">MKHFGRGFVGVAAGAALLSTLLAAPTVAAAPVPPGRAPSQCVSTVPVSDIAALTDPQGIDTFDDARARIAELRQLLTRSDDYRGTFVLAFDEILELTGPTLDSGIYDDPEWASALAVEVVRLYLSSWHEYVTGGTPAPHWANALALAEQCDRSPGRILLGSIVAHLVIDFPEALVTIGSTPQHTRDFYTFGEALVDAAPAIASEFDATYGVDLGPFFTGWFAGNLFGKTETTTFMFQSARTAAWVNNFGLQNPATAGVTRIEMNLAVDAASVVLDGMEQTGII</sequence>
<protein>
    <submittedName>
        <fullName evidence="1">DUF5995 family protein</fullName>
    </submittedName>
</protein>
<evidence type="ECO:0000313" key="2">
    <source>
        <dbReference type="Proteomes" id="UP001156484"/>
    </source>
</evidence>
<dbReference type="Proteomes" id="UP001156484">
    <property type="component" value="Chromosome"/>
</dbReference>